<keyword evidence="3" id="KW-1185">Reference proteome</keyword>
<accession>A0ABY6P399</accession>
<organism evidence="2 3">
    <name type="scientific">Rhodococcus antarcticus</name>
    <dbReference type="NCBI Taxonomy" id="2987751"/>
    <lineage>
        <taxon>Bacteria</taxon>
        <taxon>Bacillati</taxon>
        <taxon>Actinomycetota</taxon>
        <taxon>Actinomycetes</taxon>
        <taxon>Mycobacteriales</taxon>
        <taxon>Nocardiaceae</taxon>
        <taxon>Rhodococcus</taxon>
    </lineage>
</organism>
<evidence type="ECO:0000256" key="1">
    <source>
        <dbReference type="SAM" id="Phobius"/>
    </source>
</evidence>
<reference evidence="2" key="1">
    <citation type="submission" date="2022-10" db="EMBL/GenBank/DDBJ databases">
        <title>Rhodococcus sp.75.</title>
        <authorList>
            <person name="Sun M."/>
        </authorList>
    </citation>
    <scope>NUCLEOTIDE SEQUENCE</scope>
    <source>
        <strain evidence="2">75</strain>
    </source>
</reference>
<protein>
    <submittedName>
        <fullName evidence="2">Uncharacterized protein</fullName>
    </submittedName>
</protein>
<dbReference type="Proteomes" id="UP001164965">
    <property type="component" value="Chromosome"/>
</dbReference>
<keyword evidence="1" id="KW-0812">Transmembrane</keyword>
<name>A0ABY6P399_9NOCA</name>
<keyword evidence="1" id="KW-0472">Membrane</keyword>
<sequence length="231" mass="23003">MGRGVLAGALVGVLQGLVAVLLVAGLGAGQADFGWFAYAPPPQVVPAAPRVVQEWLLVPLVLAGLGALAVAVARRRAGSRPGRGDRRVLTLGVGGLVVAVLSVALAPRYGGVGSSLVLLGGGATMPRRYSDYAPLELSGATTTPAVVVVAGSVLGALVLVGLAGLADDRRWGRTGTAAAVVLGLVGLGVQLFRTGLAPVTLLGEVVALGLVIGALVLAGRNQEARTPPTRP</sequence>
<feature type="transmembrane region" description="Helical" evidence="1">
    <location>
        <begin position="88"/>
        <end position="109"/>
    </location>
</feature>
<keyword evidence="1" id="KW-1133">Transmembrane helix</keyword>
<feature type="transmembrane region" description="Helical" evidence="1">
    <location>
        <begin position="55"/>
        <end position="73"/>
    </location>
</feature>
<evidence type="ECO:0000313" key="3">
    <source>
        <dbReference type="Proteomes" id="UP001164965"/>
    </source>
</evidence>
<proteinExistence type="predicted"/>
<feature type="transmembrane region" description="Helical" evidence="1">
    <location>
        <begin position="145"/>
        <end position="165"/>
    </location>
</feature>
<evidence type="ECO:0000313" key="2">
    <source>
        <dbReference type="EMBL" id="UZJ26112.1"/>
    </source>
</evidence>
<dbReference type="EMBL" id="CP110615">
    <property type="protein sequence ID" value="UZJ26112.1"/>
    <property type="molecule type" value="Genomic_DNA"/>
</dbReference>
<dbReference type="RefSeq" id="WP_265384216.1">
    <property type="nucleotide sequence ID" value="NZ_CP110615.1"/>
</dbReference>
<feature type="transmembrane region" description="Helical" evidence="1">
    <location>
        <begin position="199"/>
        <end position="218"/>
    </location>
</feature>
<feature type="transmembrane region" description="Helical" evidence="1">
    <location>
        <begin position="177"/>
        <end position="193"/>
    </location>
</feature>
<gene>
    <name evidence="2" type="ORF">RHODO2019_06770</name>
</gene>